<dbReference type="NCBIfam" id="TIGR04350">
    <property type="entry name" value="C_S_lyase_PatB"/>
    <property type="match status" value="1"/>
</dbReference>
<name>A0A1I1U8U1_9BACL</name>
<dbReference type="InterPro" id="IPR015421">
    <property type="entry name" value="PyrdxlP-dep_Trfase_major"/>
</dbReference>
<dbReference type="PANTHER" id="PTHR43525:SF1">
    <property type="entry name" value="PROTEIN MALY"/>
    <property type="match status" value="1"/>
</dbReference>
<dbReference type="InterPro" id="IPR027619">
    <property type="entry name" value="C-S_lyase_PatB-like"/>
</dbReference>
<evidence type="ECO:0000256" key="3">
    <source>
        <dbReference type="ARBA" id="ARBA00022898"/>
    </source>
</evidence>
<comment type="cofactor">
    <cofactor evidence="1">
        <name>pyridoxal 5'-phosphate</name>
        <dbReference type="ChEBI" id="CHEBI:597326"/>
    </cofactor>
</comment>
<reference evidence="8" key="1">
    <citation type="submission" date="2016-10" db="EMBL/GenBank/DDBJ databases">
        <authorList>
            <person name="Varghese N."/>
            <person name="Submissions S."/>
        </authorList>
    </citation>
    <scope>NUCLEOTIDE SEQUENCE [LARGE SCALE GENOMIC DNA]</scope>
    <source>
        <strain evidence="8">CGMCC 1.10784</strain>
    </source>
</reference>
<dbReference type="GO" id="GO:0047804">
    <property type="term" value="F:cysteine-S-conjugate beta-lyase activity"/>
    <property type="evidence" value="ECO:0007669"/>
    <property type="project" value="UniProtKB-EC"/>
</dbReference>
<evidence type="ECO:0000256" key="4">
    <source>
        <dbReference type="ARBA" id="ARBA00023239"/>
    </source>
</evidence>
<sequence>MKYDFDEVVNRRNTNSTKWDTSQEHEDIIPMWVADMDFKAADPIIRAMEKKLAHGIFGYAHISDAYYEAEINWWRNRHHCEIEKEWIAFTPGVIPALSAAIQAFTVAGDKVLIQTPVYNAFSIVVTNNGREIVENELINDGASYEIDFEDFEAKASDERVKLFILCNPHNPVGKVWRKEELERLSDICLRHNVLVLADEIHRDLVFDGQPYVPFVSVDRMNAITCTSPSKTFNLAGLKMANVIVPDKEHKEKLIHALHVNGLHDPNVFGIEAVIAAYNEGEEWLDQLLVYLKSNRDYFLSFVQDKLPELKVITPESTYLMWLDCSSVGIGSEELSRRLLEEAGLRINEGSIYGKSGDGFIRINIGCTRAVLTDGLERLEQVVKAIK</sequence>
<dbReference type="InterPro" id="IPR004839">
    <property type="entry name" value="Aminotransferase_I/II_large"/>
</dbReference>
<organism evidence="7 8">
    <name type="scientific">Paenibacillus catalpae</name>
    <dbReference type="NCBI Taxonomy" id="1045775"/>
    <lineage>
        <taxon>Bacteria</taxon>
        <taxon>Bacillati</taxon>
        <taxon>Bacillota</taxon>
        <taxon>Bacilli</taxon>
        <taxon>Bacillales</taxon>
        <taxon>Paenibacillaceae</taxon>
        <taxon>Paenibacillus</taxon>
    </lineage>
</organism>
<dbReference type="InterPro" id="IPR015422">
    <property type="entry name" value="PyrdxlP-dep_Trfase_small"/>
</dbReference>
<keyword evidence="3" id="KW-0663">Pyridoxal phosphate</keyword>
<evidence type="ECO:0000259" key="6">
    <source>
        <dbReference type="Pfam" id="PF00155"/>
    </source>
</evidence>
<keyword evidence="4 7" id="KW-0456">Lyase</keyword>
<dbReference type="EMBL" id="FOMT01000001">
    <property type="protein sequence ID" value="SFD65143.1"/>
    <property type="molecule type" value="Genomic_DNA"/>
</dbReference>
<protein>
    <recommendedName>
        <fullName evidence="2">cysteine-S-conjugate beta-lyase</fullName>
        <ecNumber evidence="2">4.4.1.13</ecNumber>
    </recommendedName>
</protein>
<feature type="domain" description="Aminotransferase class I/classII large" evidence="6">
    <location>
        <begin position="47"/>
        <end position="378"/>
    </location>
</feature>
<dbReference type="InterPro" id="IPR051798">
    <property type="entry name" value="Class-II_PLP-Dep_Aminotrans"/>
</dbReference>
<dbReference type="Gene3D" id="3.40.640.10">
    <property type="entry name" value="Type I PLP-dependent aspartate aminotransferase-like (Major domain)"/>
    <property type="match status" value="1"/>
</dbReference>
<proteinExistence type="inferred from homology"/>
<dbReference type="STRING" id="1045775.SAMN05216378_0839"/>
<dbReference type="InterPro" id="IPR015424">
    <property type="entry name" value="PyrdxlP-dep_Trfase"/>
</dbReference>
<gene>
    <name evidence="7" type="ORF">SAMN05216378_0839</name>
</gene>
<dbReference type="Gene3D" id="3.90.1150.10">
    <property type="entry name" value="Aspartate Aminotransferase, domain 1"/>
    <property type="match status" value="1"/>
</dbReference>
<evidence type="ECO:0000313" key="7">
    <source>
        <dbReference type="EMBL" id="SFD65143.1"/>
    </source>
</evidence>
<dbReference type="Proteomes" id="UP000198855">
    <property type="component" value="Unassembled WGS sequence"/>
</dbReference>
<evidence type="ECO:0000256" key="5">
    <source>
        <dbReference type="ARBA" id="ARBA00037974"/>
    </source>
</evidence>
<dbReference type="Pfam" id="PF00155">
    <property type="entry name" value="Aminotran_1_2"/>
    <property type="match status" value="1"/>
</dbReference>
<evidence type="ECO:0000256" key="2">
    <source>
        <dbReference type="ARBA" id="ARBA00012224"/>
    </source>
</evidence>
<accession>A0A1I1U8U1</accession>
<comment type="similarity">
    <text evidence="5">Belongs to the class-II pyridoxal-phosphate-dependent aminotransferase family. MalY/PatB cystathionine beta-lyase subfamily.</text>
</comment>
<dbReference type="EC" id="4.4.1.13" evidence="2"/>
<dbReference type="AlphaFoldDB" id="A0A1I1U8U1"/>
<dbReference type="SUPFAM" id="SSF53383">
    <property type="entry name" value="PLP-dependent transferases"/>
    <property type="match status" value="1"/>
</dbReference>
<dbReference type="CDD" id="cd00609">
    <property type="entry name" value="AAT_like"/>
    <property type="match status" value="1"/>
</dbReference>
<dbReference type="GO" id="GO:0030170">
    <property type="term" value="F:pyridoxal phosphate binding"/>
    <property type="evidence" value="ECO:0007669"/>
    <property type="project" value="InterPro"/>
</dbReference>
<dbReference type="OrthoDB" id="9802872at2"/>
<evidence type="ECO:0000256" key="1">
    <source>
        <dbReference type="ARBA" id="ARBA00001933"/>
    </source>
</evidence>
<dbReference type="PANTHER" id="PTHR43525">
    <property type="entry name" value="PROTEIN MALY"/>
    <property type="match status" value="1"/>
</dbReference>
<keyword evidence="8" id="KW-1185">Reference proteome</keyword>
<dbReference type="RefSeq" id="WP_091181326.1">
    <property type="nucleotide sequence ID" value="NZ_FOMT01000001.1"/>
</dbReference>
<evidence type="ECO:0000313" key="8">
    <source>
        <dbReference type="Proteomes" id="UP000198855"/>
    </source>
</evidence>